<keyword evidence="14" id="KW-1185">Reference proteome</keyword>
<evidence type="ECO:0000256" key="10">
    <source>
        <dbReference type="RuleBase" id="RU004516"/>
    </source>
</evidence>
<evidence type="ECO:0000256" key="9">
    <source>
        <dbReference type="RuleBase" id="RU004106"/>
    </source>
</evidence>
<dbReference type="InterPro" id="IPR005786">
    <property type="entry name" value="B_amino_transII"/>
</dbReference>
<evidence type="ECO:0000256" key="1">
    <source>
        <dbReference type="ARBA" id="ARBA00001933"/>
    </source>
</evidence>
<dbReference type="GO" id="GO:0005739">
    <property type="term" value="C:mitochondrion"/>
    <property type="evidence" value="ECO:0007669"/>
    <property type="project" value="TreeGrafter"/>
</dbReference>
<gene>
    <name evidence="13" type="ORF">KVT40_006191</name>
</gene>
<feature type="compositionally biased region" description="Low complexity" evidence="12">
    <location>
        <begin position="1"/>
        <end position="37"/>
    </location>
</feature>
<dbReference type="InterPro" id="IPR043132">
    <property type="entry name" value="BCAT-like_C"/>
</dbReference>
<evidence type="ECO:0000256" key="11">
    <source>
        <dbReference type="RuleBase" id="RU004517"/>
    </source>
</evidence>
<dbReference type="InterPro" id="IPR043131">
    <property type="entry name" value="BCAT-like_N"/>
</dbReference>
<evidence type="ECO:0000256" key="6">
    <source>
        <dbReference type="ARBA" id="ARBA00022898"/>
    </source>
</evidence>
<keyword evidence="6 10" id="KW-0663">Pyridoxal phosphate</keyword>
<dbReference type="GO" id="GO:0009098">
    <property type="term" value="P:L-leucine biosynthetic process"/>
    <property type="evidence" value="ECO:0007669"/>
    <property type="project" value="TreeGrafter"/>
</dbReference>
<dbReference type="FunFam" id="3.20.10.10:FF:000004">
    <property type="entry name" value="Branched-chain-amino-acid aminotransferase"/>
    <property type="match status" value="1"/>
</dbReference>
<feature type="modified residue" description="N6-(pyridoxal phosphate)lysine" evidence="8">
    <location>
        <position position="260"/>
    </location>
</feature>
<dbReference type="EMBL" id="JAESVG020000007">
    <property type="protein sequence ID" value="KAG8625790.1"/>
    <property type="molecule type" value="Genomic_DNA"/>
</dbReference>
<dbReference type="Proteomes" id="UP000809789">
    <property type="component" value="Unassembled WGS sequence"/>
</dbReference>
<dbReference type="GO" id="GO:0004084">
    <property type="term" value="F:branched-chain-amino-acid transaminase activity"/>
    <property type="evidence" value="ECO:0007669"/>
    <property type="project" value="UniProtKB-EC"/>
</dbReference>
<comment type="catalytic activity">
    <reaction evidence="11">
        <text>L-valine + 2-oxoglutarate = 3-methyl-2-oxobutanoate + L-glutamate</text>
        <dbReference type="Rhea" id="RHEA:24813"/>
        <dbReference type="ChEBI" id="CHEBI:11851"/>
        <dbReference type="ChEBI" id="CHEBI:16810"/>
        <dbReference type="ChEBI" id="CHEBI:29985"/>
        <dbReference type="ChEBI" id="CHEBI:57762"/>
        <dbReference type="EC" id="2.6.1.42"/>
    </reaction>
</comment>
<proteinExistence type="inferred from homology"/>
<dbReference type="PANTHER" id="PTHR11825">
    <property type="entry name" value="SUBGROUP IIII AMINOTRANSFERASE"/>
    <property type="match status" value="1"/>
</dbReference>
<dbReference type="OrthoDB" id="1732691at2759"/>
<protein>
    <recommendedName>
        <fullName evidence="11">Branched-chain-amino-acid aminotransferase</fullName>
        <ecNumber evidence="11">2.6.1.42</ecNumber>
    </recommendedName>
</protein>
<dbReference type="PIRSF" id="PIRSF006468">
    <property type="entry name" value="BCAT1"/>
    <property type="match status" value="1"/>
</dbReference>
<comment type="catalytic activity">
    <reaction evidence="11">
        <text>L-leucine + 2-oxoglutarate = 4-methyl-2-oxopentanoate + L-glutamate</text>
        <dbReference type="Rhea" id="RHEA:18321"/>
        <dbReference type="ChEBI" id="CHEBI:16810"/>
        <dbReference type="ChEBI" id="CHEBI:17865"/>
        <dbReference type="ChEBI" id="CHEBI:29985"/>
        <dbReference type="ChEBI" id="CHEBI:57427"/>
        <dbReference type="EC" id="2.6.1.42"/>
    </reaction>
</comment>
<evidence type="ECO:0000256" key="2">
    <source>
        <dbReference type="ARBA" id="ARBA00009320"/>
    </source>
</evidence>
<name>A0A8K0KYU0_9PEZI</name>
<dbReference type="Gene3D" id="3.30.470.10">
    <property type="match status" value="1"/>
</dbReference>
<keyword evidence="5 11" id="KW-0808">Transferase</keyword>
<dbReference type="SUPFAM" id="SSF56752">
    <property type="entry name" value="D-aminoacid aminotransferase-like PLP-dependent enzymes"/>
    <property type="match status" value="1"/>
</dbReference>
<comment type="catalytic activity">
    <reaction evidence="11">
        <text>L-isoleucine + 2-oxoglutarate = (S)-3-methyl-2-oxopentanoate + L-glutamate</text>
        <dbReference type="Rhea" id="RHEA:24801"/>
        <dbReference type="ChEBI" id="CHEBI:16810"/>
        <dbReference type="ChEBI" id="CHEBI:29985"/>
        <dbReference type="ChEBI" id="CHEBI:35146"/>
        <dbReference type="ChEBI" id="CHEBI:58045"/>
        <dbReference type="EC" id="2.6.1.42"/>
    </reaction>
</comment>
<dbReference type="FunFam" id="3.30.470.10:FF:000012">
    <property type="entry name" value="Branched-chain-amino-acid aminotransferase"/>
    <property type="match status" value="1"/>
</dbReference>
<dbReference type="AlphaFoldDB" id="A0A8K0KYU0"/>
<dbReference type="InterPro" id="IPR018300">
    <property type="entry name" value="Aminotrans_IV_CS"/>
</dbReference>
<keyword evidence="4 11" id="KW-0028">Amino-acid biosynthesis</keyword>
<keyword evidence="3 11" id="KW-0032">Aminotransferase</keyword>
<dbReference type="PANTHER" id="PTHR11825:SF69">
    <property type="entry name" value="BRANCHED-CHAIN-AMINO-ACID AMINOTRANSFERASE"/>
    <property type="match status" value="1"/>
</dbReference>
<dbReference type="InterPro" id="IPR036038">
    <property type="entry name" value="Aminotransferase-like"/>
</dbReference>
<comment type="cofactor">
    <cofactor evidence="1 10">
        <name>pyridoxal 5'-phosphate</name>
        <dbReference type="ChEBI" id="CHEBI:597326"/>
    </cofactor>
</comment>
<evidence type="ECO:0000313" key="14">
    <source>
        <dbReference type="Proteomes" id="UP000809789"/>
    </source>
</evidence>
<dbReference type="EC" id="2.6.1.42" evidence="11"/>
<dbReference type="Gene3D" id="3.20.10.10">
    <property type="entry name" value="D-amino Acid Aminotransferase, subunit A, domain 2"/>
    <property type="match status" value="1"/>
</dbReference>
<dbReference type="Pfam" id="PF01063">
    <property type="entry name" value="Aminotran_4"/>
    <property type="match status" value="1"/>
</dbReference>
<evidence type="ECO:0000256" key="8">
    <source>
        <dbReference type="PIRSR" id="PIRSR006468-1"/>
    </source>
</evidence>
<reference evidence="13" key="1">
    <citation type="submission" date="2021-07" db="EMBL/GenBank/DDBJ databases">
        <title>Elsinoe batatas strain:CRI-CJ2 Genome sequencing and assembly.</title>
        <authorList>
            <person name="Huang L."/>
        </authorList>
    </citation>
    <scope>NUCLEOTIDE SEQUENCE</scope>
    <source>
        <strain evidence="13">CRI-CJ2</strain>
    </source>
</reference>
<sequence length="432" mass="46841">MPTTTITPPSSGTSTPTASSLTKSALSHPPSSALAPNSAPPGPAPLDASRLIIKPNPNPREVPAPDDPVVATSSVCTDHFLTCSWTEQGGWEAPEIKAYGPLELMPTSSVLHYATECFEGLKLYRGHDSLLRLFRPLHNCLRMSRSAARVALPSFSPPELEKLILALCAHDGPKWLPPSRKGKFLYVRPTLISDDPSLGVQAPKRALLFVILTMFPDLSDPKALGGPAGENGEEEVQGLRLLASKEDTIRAWPGGFGFAKLGANYGPSLLAQGEARKRGFNQILWLFGSEGYVTEAGASNFFVVWRTEEGETELVTAGLEDKVILEGVTRGSLLELARERLKEIKVVERKYTMAEIVEAEREGRLIEAFAAGTAFFVAPVGLIEWKGERIRVPTGEGASGKYAALLRGWLSDIMYGGEEHEWGVVVAEKKKE</sequence>
<feature type="region of interest" description="Disordered" evidence="12">
    <location>
        <begin position="1"/>
        <end position="69"/>
    </location>
</feature>
<comment type="caution">
    <text evidence="13">The sequence shown here is derived from an EMBL/GenBank/DDBJ whole genome shotgun (WGS) entry which is preliminary data.</text>
</comment>
<dbReference type="InterPro" id="IPR001544">
    <property type="entry name" value="Aminotrans_IV"/>
</dbReference>
<organism evidence="13 14">
    <name type="scientific">Elsinoe batatas</name>
    <dbReference type="NCBI Taxonomy" id="2601811"/>
    <lineage>
        <taxon>Eukaryota</taxon>
        <taxon>Fungi</taxon>
        <taxon>Dikarya</taxon>
        <taxon>Ascomycota</taxon>
        <taxon>Pezizomycotina</taxon>
        <taxon>Dothideomycetes</taxon>
        <taxon>Dothideomycetidae</taxon>
        <taxon>Myriangiales</taxon>
        <taxon>Elsinoaceae</taxon>
        <taxon>Elsinoe</taxon>
    </lineage>
</organism>
<evidence type="ECO:0000313" key="13">
    <source>
        <dbReference type="EMBL" id="KAG8625790.1"/>
    </source>
</evidence>
<dbReference type="GO" id="GO:0009099">
    <property type="term" value="P:L-valine biosynthetic process"/>
    <property type="evidence" value="ECO:0007669"/>
    <property type="project" value="TreeGrafter"/>
</dbReference>
<comment type="similarity">
    <text evidence="2 9">Belongs to the class-IV pyridoxal-phosphate-dependent aminotransferase family.</text>
</comment>
<evidence type="ECO:0000256" key="7">
    <source>
        <dbReference type="ARBA" id="ARBA00023304"/>
    </source>
</evidence>
<dbReference type="PROSITE" id="PS00770">
    <property type="entry name" value="AA_TRANSFER_CLASS_4"/>
    <property type="match status" value="1"/>
</dbReference>
<evidence type="ECO:0000256" key="12">
    <source>
        <dbReference type="SAM" id="MobiDB-lite"/>
    </source>
</evidence>
<evidence type="ECO:0000256" key="3">
    <source>
        <dbReference type="ARBA" id="ARBA00022576"/>
    </source>
</evidence>
<feature type="compositionally biased region" description="Pro residues" evidence="12">
    <location>
        <begin position="56"/>
        <end position="66"/>
    </location>
</feature>
<keyword evidence="7 11" id="KW-0100">Branched-chain amino acid biosynthesis</keyword>
<evidence type="ECO:0000256" key="5">
    <source>
        <dbReference type="ARBA" id="ARBA00022679"/>
    </source>
</evidence>
<evidence type="ECO:0000256" key="4">
    <source>
        <dbReference type="ARBA" id="ARBA00022605"/>
    </source>
</evidence>
<accession>A0A8K0KYU0</accession>